<dbReference type="SMART" id="SM00198">
    <property type="entry name" value="SCP"/>
    <property type="match status" value="1"/>
</dbReference>
<dbReference type="CTD" id="20328959"/>
<feature type="compositionally biased region" description="Basic and acidic residues" evidence="1">
    <location>
        <begin position="20"/>
        <end position="36"/>
    </location>
</feature>
<dbReference type="PANTHER" id="PTHR10334">
    <property type="entry name" value="CYSTEINE-RICH SECRETORY PROTEIN-RELATED"/>
    <property type="match status" value="1"/>
</dbReference>
<dbReference type="RefSeq" id="XP_009173538.1">
    <property type="nucleotide sequence ID" value="XM_009175274.1"/>
</dbReference>
<dbReference type="Pfam" id="PF00188">
    <property type="entry name" value="CAP"/>
    <property type="match status" value="1"/>
</dbReference>
<evidence type="ECO:0000259" key="2">
    <source>
        <dbReference type="SMART" id="SM00198"/>
    </source>
</evidence>
<evidence type="ECO:0000313" key="4">
    <source>
        <dbReference type="Proteomes" id="UP000054324"/>
    </source>
</evidence>
<name>A0A074Z6E1_OPIVI</name>
<proteinExistence type="predicted"/>
<sequence length="202" mass="23104">TCIGKRNEVVGATQYLPHDASQRSGERATETNKDDESGYNAKVALRKLNKRRHEERDYQTNSALKMSPRMVTNSLQINRQTWNKELAEAAKNTGAEECAGKISVDGLILFAHDPNFDFVKHWFQQHTTYTYGRFPTENYADNFMYTQIVWAATRQIGCHEYFCESYQLGTGSATTMYISVCMYSPKGNIQTYYPYATPETAK</sequence>
<dbReference type="SUPFAM" id="SSF55797">
    <property type="entry name" value="PR-1-like"/>
    <property type="match status" value="1"/>
</dbReference>
<organism evidence="3 4">
    <name type="scientific">Opisthorchis viverrini</name>
    <name type="common">Southeast Asian liver fluke</name>
    <dbReference type="NCBI Taxonomy" id="6198"/>
    <lineage>
        <taxon>Eukaryota</taxon>
        <taxon>Metazoa</taxon>
        <taxon>Spiralia</taxon>
        <taxon>Lophotrochozoa</taxon>
        <taxon>Platyhelminthes</taxon>
        <taxon>Trematoda</taxon>
        <taxon>Digenea</taxon>
        <taxon>Opisthorchiida</taxon>
        <taxon>Opisthorchiata</taxon>
        <taxon>Opisthorchiidae</taxon>
        <taxon>Opisthorchis</taxon>
    </lineage>
</organism>
<dbReference type="OrthoDB" id="414826at2759"/>
<evidence type="ECO:0000313" key="3">
    <source>
        <dbReference type="EMBL" id="KER22711.1"/>
    </source>
</evidence>
<dbReference type="GeneID" id="20328959"/>
<dbReference type="InterPro" id="IPR001283">
    <property type="entry name" value="CRISP-related"/>
</dbReference>
<dbReference type="InterPro" id="IPR014044">
    <property type="entry name" value="CAP_dom"/>
</dbReference>
<gene>
    <name evidence="3" type="ORF">T265_14793</name>
</gene>
<reference evidence="3 4" key="1">
    <citation type="submission" date="2013-11" db="EMBL/GenBank/DDBJ databases">
        <title>Opisthorchis viverrini - life in the bile duct.</title>
        <authorList>
            <person name="Young N.D."/>
            <person name="Nagarajan N."/>
            <person name="Lin S.J."/>
            <person name="Korhonen P.K."/>
            <person name="Jex A.R."/>
            <person name="Hall R.S."/>
            <person name="Safavi-Hemami H."/>
            <person name="Kaewkong W."/>
            <person name="Bertrand D."/>
            <person name="Gao S."/>
            <person name="Seet Q."/>
            <person name="Wongkham S."/>
            <person name="Teh B.T."/>
            <person name="Wongkham C."/>
            <person name="Intapan P.M."/>
            <person name="Maleewong W."/>
            <person name="Yang X."/>
            <person name="Hu M."/>
            <person name="Wang Z."/>
            <person name="Hofmann A."/>
            <person name="Sternberg P.W."/>
            <person name="Tan P."/>
            <person name="Wang J."/>
            <person name="Gasser R.B."/>
        </authorList>
    </citation>
    <scope>NUCLEOTIDE SEQUENCE [LARGE SCALE GENOMIC DNA]</scope>
</reference>
<dbReference type="EMBL" id="KL596883">
    <property type="protein sequence ID" value="KER22711.1"/>
    <property type="molecule type" value="Genomic_DNA"/>
</dbReference>
<accession>A0A074Z6E1</accession>
<dbReference type="PRINTS" id="PR00837">
    <property type="entry name" value="V5TPXLIKE"/>
</dbReference>
<dbReference type="InterPro" id="IPR035940">
    <property type="entry name" value="CAP_sf"/>
</dbReference>
<keyword evidence="4" id="KW-1185">Reference proteome</keyword>
<dbReference type="Proteomes" id="UP000054324">
    <property type="component" value="Unassembled WGS sequence"/>
</dbReference>
<evidence type="ECO:0000256" key="1">
    <source>
        <dbReference type="SAM" id="MobiDB-lite"/>
    </source>
</evidence>
<feature type="domain" description="SCP" evidence="2">
    <location>
        <begin position="62"/>
        <end position="191"/>
    </location>
</feature>
<dbReference type="KEGG" id="ovi:T265_14793"/>
<feature type="region of interest" description="Disordered" evidence="1">
    <location>
        <begin position="19"/>
        <end position="38"/>
    </location>
</feature>
<feature type="non-terminal residue" evidence="3">
    <location>
        <position position="202"/>
    </location>
</feature>
<dbReference type="AlphaFoldDB" id="A0A074Z6E1"/>
<feature type="non-terminal residue" evidence="3">
    <location>
        <position position="1"/>
    </location>
</feature>
<dbReference type="Gene3D" id="3.40.33.10">
    <property type="entry name" value="CAP"/>
    <property type="match status" value="1"/>
</dbReference>
<protein>
    <recommendedName>
        <fullName evidence="2">SCP domain-containing protein</fullName>
    </recommendedName>
</protein>